<dbReference type="AlphaFoldDB" id="A0A250K5T0"/>
<protein>
    <submittedName>
        <fullName evidence="1">Uncharacterized protein</fullName>
    </submittedName>
</protein>
<reference evidence="1 2" key="1">
    <citation type="submission" date="2017-06" db="EMBL/GenBank/DDBJ databases">
        <title>Sequencing and comparative analysis of myxobacterial genomes.</title>
        <authorList>
            <person name="Rupp O."/>
            <person name="Goesmann A."/>
            <person name="Sogaard-Andersen L."/>
        </authorList>
    </citation>
    <scope>NUCLEOTIDE SEQUENCE [LARGE SCALE GENOMIC DNA]</scope>
    <source>
        <strain evidence="1 2">DSM 14697</strain>
    </source>
</reference>
<organism evidence="1 2">
    <name type="scientific">Corallococcus macrosporus DSM 14697</name>
    <dbReference type="NCBI Taxonomy" id="1189310"/>
    <lineage>
        <taxon>Bacteria</taxon>
        <taxon>Pseudomonadati</taxon>
        <taxon>Myxococcota</taxon>
        <taxon>Myxococcia</taxon>
        <taxon>Myxococcales</taxon>
        <taxon>Cystobacterineae</taxon>
        <taxon>Myxococcaceae</taxon>
        <taxon>Corallococcus</taxon>
    </lineage>
</organism>
<dbReference type="Pfam" id="PF13665">
    <property type="entry name" value="Tox-PAAR-like"/>
    <property type="match status" value="1"/>
</dbReference>
<keyword evidence="2" id="KW-1185">Reference proteome</keyword>
<accession>A0A250K5T0</accession>
<dbReference type="OrthoDB" id="8073614at2"/>
<dbReference type="Proteomes" id="UP000217343">
    <property type="component" value="Chromosome"/>
</dbReference>
<dbReference type="EMBL" id="CP022203">
    <property type="protein sequence ID" value="ATB50991.1"/>
    <property type="molecule type" value="Genomic_DNA"/>
</dbReference>
<evidence type="ECO:0000313" key="2">
    <source>
        <dbReference type="Proteomes" id="UP000217343"/>
    </source>
</evidence>
<proteinExistence type="predicted"/>
<dbReference type="KEGG" id="mmas:MYMAC_006648"/>
<gene>
    <name evidence="1" type="ORF">MYMAC_006648</name>
</gene>
<name>A0A250K5T0_9BACT</name>
<sequence>MKVFANGNEVACADGDGKVVAAFPDVCMSPPPPPAGPVPVPYPNTSFSRDMKQGSKRVTINGKPVMLRDESYYATSPLGNEAATRNFGAGIISHQVTGKTHFISWSMDVQFEGKNVPRHIDLTTSNHGSNANNAVPTPNLARSATSSPGQAAFTACPCCNGPLHENQKDPVTGQPFETIPEMEFYGRIARYRMERRAEMLGILHQVAEGKLPMPPWANKPDAKSGLPVKDNIIRMGDECERDFKKLQELRQKHPNCPNVHNPPDQGCGVHFKVLEPGLAGNTKDGGRWESARTQSIEEWRLKGHAIPRNDKINHMTPADAGGCPYSVQNLVPTNVLKGDCLEIEDTQTRLQNMMPPKSTERKLLFR</sequence>
<evidence type="ECO:0000313" key="1">
    <source>
        <dbReference type="EMBL" id="ATB50991.1"/>
    </source>
</evidence>